<reference evidence="5 6" key="1">
    <citation type="submission" date="2014-04" db="EMBL/GenBank/DDBJ databases">
        <title>A new species of microsporidia sheds light on the evolution of extreme parasitism.</title>
        <authorList>
            <person name="Haag K.L."/>
            <person name="James T.Y."/>
            <person name="Larsson R."/>
            <person name="Schaer T.M."/>
            <person name="Refardt D."/>
            <person name="Pombert J.-F."/>
            <person name="Ebert D."/>
        </authorList>
    </citation>
    <scope>NUCLEOTIDE SEQUENCE [LARGE SCALE GENOMIC DNA]</scope>
    <source>
        <strain evidence="5 6">UGP3</strain>
        <tissue evidence="5">Spores</tissue>
    </source>
</reference>
<keyword evidence="2 4" id="KW-0689">Ribosomal protein</keyword>
<dbReference type="OrthoDB" id="10264538at2759"/>
<dbReference type="Gene3D" id="1.20.5.110">
    <property type="match status" value="1"/>
</dbReference>
<dbReference type="GO" id="GO:0003723">
    <property type="term" value="F:RNA binding"/>
    <property type="evidence" value="ECO:0007669"/>
    <property type="project" value="TreeGrafter"/>
</dbReference>
<gene>
    <name evidence="5" type="ORF">DI09_119p30</name>
</gene>
<evidence type="ECO:0000256" key="3">
    <source>
        <dbReference type="ARBA" id="ARBA00023274"/>
    </source>
</evidence>
<dbReference type="PANTHER" id="PTHR11722">
    <property type="entry name" value="60S RIBOSOMAL PROTEIN L13"/>
    <property type="match status" value="1"/>
</dbReference>
<sequence>MKHNNQLPNVHLRKHWQVRVKTWFDQAGRKHRRRLNRQKKAALVAPHPLDSLRPAVRCPTIRYNTKLREGRGFTFEEIKAAGLDKHHARRIGISVDHRRRNRSAESLEMNVQRLKAYLSKVVILDAKKKEQPMGDSTKSICAVLPVPKNTFQPESSRQVTAAEAAACAYETLHNAHLTARYVGIREKRAKAKEEEEAIKKK</sequence>
<dbReference type="AlphaFoldDB" id="A0A098VVQ3"/>
<keyword evidence="6" id="KW-1185">Reference proteome</keyword>
<dbReference type="Proteomes" id="UP000029725">
    <property type="component" value="Unassembled WGS sequence"/>
</dbReference>
<dbReference type="PANTHER" id="PTHR11722:SF0">
    <property type="entry name" value="LARGE RIBOSOMAL SUBUNIT PROTEIN EL13"/>
    <property type="match status" value="1"/>
</dbReference>
<evidence type="ECO:0000313" key="6">
    <source>
        <dbReference type="Proteomes" id="UP000029725"/>
    </source>
</evidence>
<dbReference type="FunFam" id="1.20.5.110:FF:000003">
    <property type="entry name" value="60S ribosomal protein L13"/>
    <property type="match status" value="1"/>
</dbReference>
<evidence type="ECO:0000256" key="4">
    <source>
        <dbReference type="RuleBase" id="RU000572"/>
    </source>
</evidence>
<evidence type="ECO:0000313" key="5">
    <source>
        <dbReference type="EMBL" id="KGG53000.1"/>
    </source>
</evidence>
<dbReference type="GO" id="GO:0003735">
    <property type="term" value="F:structural constituent of ribosome"/>
    <property type="evidence" value="ECO:0007669"/>
    <property type="project" value="InterPro"/>
</dbReference>
<dbReference type="RefSeq" id="XP_013239436.1">
    <property type="nucleotide sequence ID" value="XM_013383982.1"/>
</dbReference>
<keyword evidence="3 4" id="KW-0687">Ribonucleoprotein</keyword>
<dbReference type="HOGENOM" id="CLU_075696_1_0_1"/>
<dbReference type="InterPro" id="IPR018256">
    <property type="entry name" value="Ribosomal_eL13_CS"/>
</dbReference>
<dbReference type="GO" id="GO:0006412">
    <property type="term" value="P:translation"/>
    <property type="evidence" value="ECO:0007669"/>
    <property type="project" value="InterPro"/>
</dbReference>
<dbReference type="GO" id="GO:0022625">
    <property type="term" value="C:cytosolic large ribosomal subunit"/>
    <property type="evidence" value="ECO:0007669"/>
    <property type="project" value="TreeGrafter"/>
</dbReference>
<dbReference type="GeneID" id="25258111"/>
<comment type="caution">
    <text evidence="5">The sequence shown here is derived from an EMBL/GenBank/DDBJ whole genome shotgun (WGS) entry which is preliminary data.</text>
</comment>
<proteinExistence type="inferred from homology"/>
<dbReference type="PROSITE" id="PS01104">
    <property type="entry name" value="RIBOSOMAL_L13E"/>
    <property type="match status" value="1"/>
</dbReference>
<dbReference type="HAMAP" id="MF_00499">
    <property type="entry name" value="Ribosomal_eL13"/>
    <property type="match status" value="1"/>
</dbReference>
<evidence type="ECO:0000256" key="2">
    <source>
        <dbReference type="ARBA" id="ARBA00022980"/>
    </source>
</evidence>
<dbReference type="Pfam" id="PF01294">
    <property type="entry name" value="Ribosomal_L13e"/>
    <property type="match status" value="1"/>
</dbReference>
<dbReference type="InterPro" id="IPR001380">
    <property type="entry name" value="Ribosomal_eL13"/>
</dbReference>
<protein>
    <recommendedName>
        <fullName evidence="4">60S ribosomal protein L13</fullName>
    </recommendedName>
</protein>
<comment type="similarity">
    <text evidence="1 4">Belongs to the eukaryotic ribosomal protein eL13 family.</text>
</comment>
<dbReference type="VEuPathDB" id="MicrosporidiaDB:DI09_119p30"/>
<accession>A0A098VVQ3</accession>
<name>A0A098VVQ3_9MICR</name>
<dbReference type="EMBL" id="JMKJ01000021">
    <property type="protein sequence ID" value="KGG53000.1"/>
    <property type="molecule type" value="Genomic_DNA"/>
</dbReference>
<evidence type="ECO:0000256" key="1">
    <source>
        <dbReference type="ARBA" id="ARBA00005640"/>
    </source>
</evidence>
<organism evidence="5 6">
    <name type="scientific">Mitosporidium daphniae</name>
    <dbReference type="NCBI Taxonomy" id="1485682"/>
    <lineage>
        <taxon>Eukaryota</taxon>
        <taxon>Fungi</taxon>
        <taxon>Fungi incertae sedis</taxon>
        <taxon>Microsporidia</taxon>
        <taxon>Mitosporidium</taxon>
    </lineage>
</organism>